<name>A0A9D4GSP0_DREPO</name>
<accession>A0A9D4GSP0</accession>
<dbReference type="Proteomes" id="UP000828390">
    <property type="component" value="Unassembled WGS sequence"/>
</dbReference>
<proteinExistence type="predicted"/>
<keyword evidence="3" id="KW-1185">Reference proteome</keyword>
<organism evidence="2 3">
    <name type="scientific">Dreissena polymorpha</name>
    <name type="common">Zebra mussel</name>
    <name type="synonym">Mytilus polymorpha</name>
    <dbReference type="NCBI Taxonomy" id="45954"/>
    <lineage>
        <taxon>Eukaryota</taxon>
        <taxon>Metazoa</taxon>
        <taxon>Spiralia</taxon>
        <taxon>Lophotrochozoa</taxon>
        <taxon>Mollusca</taxon>
        <taxon>Bivalvia</taxon>
        <taxon>Autobranchia</taxon>
        <taxon>Heteroconchia</taxon>
        <taxon>Euheterodonta</taxon>
        <taxon>Imparidentia</taxon>
        <taxon>Neoheterodontei</taxon>
        <taxon>Myida</taxon>
        <taxon>Dreissenoidea</taxon>
        <taxon>Dreissenidae</taxon>
        <taxon>Dreissena</taxon>
    </lineage>
</organism>
<feature type="region of interest" description="Disordered" evidence="1">
    <location>
        <begin position="1"/>
        <end position="68"/>
    </location>
</feature>
<evidence type="ECO:0000256" key="1">
    <source>
        <dbReference type="SAM" id="MobiDB-lite"/>
    </source>
</evidence>
<dbReference type="AlphaFoldDB" id="A0A9D4GSP0"/>
<evidence type="ECO:0000313" key="2">
    <source>
        <dbReference type="EMBL" id="KAH3822218.1"/>
    </source>
</evidence>
<evidence type="ECO:0000313" key="3">
    <source>
        <dbReference type="Proteomes" id="UP000828390"/>
    </source>
</evidence>
<reference evidence="2" key="1">
    <citation type="journal article" date="2019" name="bioRxiv">
        <title>The Genome of the Zebra Mussel, Dreissena polymorpha: A Resource for Invasive Species Research.</title>
        <authorList>
            <person name="McCartney M.A."/>
            <person name="Auch B."/>
            <person name="Kono T."/>
            <person name="Mallez S."/>
            <person name="Zhang Y."/>
            <person name="Obille A."/>
            <person name="Becker A."/>
            <person name="Abrahante J.E."/>
            <person name="Garbe J."/>
            <person name="Badalamenti J.P."/>
            <person name="Herman A."/>
            <person name="Mangelson H."/>
            <person name="Liachko I."/>
            <person name="Sullivan S."/>
            <person name="Sone E.D."/>
            <person name="Koren S."/>
            <person name="Silverstein K.A.T."/>
            <person name="Beckman K.B."/>
            <person name="Gohl D.M."/>
        </authorList>
    </citation>
    <scope>NUCLEOTIDE SEQUENCE</scope>
    <source>
        <strain evidence="2">Duluth1</strain>
        <tissue evidence="2">Whole animal</tissue>
    </source>
</reference>
<gene>
    <name evidence="2" type="ORF">DPMN_123992</name>
</gene>
<protein>
    <submittedName>
        <fullName evidence="2">Uncharacterized protein</fullName>
    </submittedName>
</protein>
<reference evidence="2" key="2">
    <citation type="submission" date="2020-11" db="EMBL/GenBank/DDBJ databases">
        <authorList>
            <person name="McCartney M.A."/>
            <person name="Auch B."/>
            <person name="Kono T."/>
            <person name="Mallez S."/>
            <person name="Becker A."/>
            <person name="Gohl D.M."/>
            <person name="Silverstein K.A.T."/>
            <person name="Koren S."/>
            <person name="Bechman K.B."/>
            <person name="Herman A."/>
            <person name="Abrahante J.E."/>
            <person name="Garbe J."/>
        </authorList>
    </citation>
    <scope>NUCLEOTIDE SEQUENCE</scope>
    <source>
        <strain evidence="2">Duluth1</strain>
        <tissue evidence="2">Whole animal</tissue>
    </source>
</reference>
<sequence length="81" mass="9021">MHWHIAIGIDRSNSTLISPARRQPQSRSRSQLSIGSTRSRPWPCLSTGKRRARDKKGDNSPSLAVRPAERRGVAHLGVKLL</sequence>
<dbReference type="EMBL" id="JAIWYP010000005">
    <property type="protein sequence ID" value="KAH3822218.1"/>
    <property type="molecule type" value="Genomic_DNA"/>
</dbReference>
<feature type="compositionally biased region" description="Low complexity" evidence="1">
    <location>
        <begin position="18"/>
        <end position="31"/>
    </location>
</feature>
<comment type="caution">
    <text evidence="2">The sequence shown here is derived from an EMBL/GenBank/DDBJ whole genome shotgun (WGS) entry which is preliminary data.</text>
</comment>